<dbReference type="EMBL" id="CP046908">
    <property type="protein sequence ID" value="QGZ34741.1"/>
    <property type="molecule type" value="Genomic_DNA"/>
</dbReference>
<gene>
    <name evidence="3" type="ORF">GH266_09550</name>
</gene>
<reference evidence="3 4" key="1">
    <citation type="submission" date="2019-12" db="EMBL/GenBank/DDBJ databases">
        <title>The genome of Stappia indica PHM037.</title>
        <authorList>
            <person name="Kacar D."/>
            <person name="Galan B."/>
            <person name="Canedo L."/>
            <person name="Rodriguez P."/>
            <person name="de la Calle F."/>
            <person name="Garcia J.L."/>
        </authorList>
    </citation>
    <scope>NUCLEOTIDE SEQUENCE [LARGE SCALE GENOMIC DNA]</scope>
    <source>
        <strain evidence="3 4">PHM037</strain>
    </source>
</reference>
<evidence type="ECO:0000313" key="4">
    <source>
        <dbReference type="Proteomes" id="UP000435648"/>
    </source>
</evidence>
<evidence type="ECO:0000313" key="3">
    <source>
        <dbReference type="EMBL" id="QGZ34741.1"/>
    </source>
</evidence>
<dbReference type="Gene3D" id="3.40.50.720">
    <property type="entry name" value="NAD(P)-binding Rossmann-like Domain"/>
    <property type="match status" value="1"/>
</dbReference>
<sequence length="390" mass="41493">MAIEAGQETRGGGAIRLGMVGGGEGAFIGGVHRMAARLDGQFALVAGALSSDPERAKASAAALGLAPDRSYGSFAEMAKREARLKDGIEAVAIVTPNHMHYPAAREFLKRGIHVICDKPLTSTMADAKKLAALAETSGALFVLTHNYTGYPMIRQAREMIAAGELGTIRVVQAEYPQDWLTERLEASGQKQADWRTDPQRSGAGGCVGDIGTHAYNLACFVSGLELAELSAELTTFVEGRRLDDNVQVMLRFRGGARGMLWASQVAPGNENGLRLRVYGEKGGLEWEQEQPNHLWFTPFGEPKRLITRGGAGAGAAAGRVTRVPAGHPEGYLEGFATIYQEAAHAIRAARAGKTAGPEVLYPGISDGMAGMAFIDACVRSSRANGRWISL</sequence>
<dbReference type="PANTHER" id="PTHR43708">
    <property type="entry name" value="CONSERVED EXPRESSED OXIDOREDUCTASE (EUROFUNG)"/>
    <property type="match status" value="1"/>
</dbReference>
<dbReference type="SUPFAM" id="SSF55347">
    <property type="entry name" value="Glyceraldehyde-3-phosphate dehydrogenase-like, C-terminal domain"/>
    <property type="match status" value="1"/>
</dbReference>
<name>A0A857C736_9HYPH</name>
<dbReference type="Pfam" id="PF22725">
    <property type="entry name" value="GFO_IDH_MocA_C3"/>
    <property type="match status" value="1"/>
</dbReference>
<feature type="domain" description="GFO/IDH/MocA-like oxidoreductase" evidence="2">
    <location>
        <begin position="153"/>
        <end position="285"/>
    </location>
</feature>
<dbReference type="PANTHER" id="PTHR43708:SF3">
    <property type="entry name" value="OXIDOREDUCTASE"/>
    <property type="match status" value="1"/>
</dbReference>
<dbReference type="OrthoDB" id="9815825at2"/>
<dbReference type="InterPro" id="IPR000683">
    <property type="entry name" value="Gfo/Idh/MocA-like_OxRdtase_N"/>
</dbReference>
<organism evidence="3 4">
    <name type="scientific">Stappia indica</name>
    <dbReference type="NCBI Taxonomy" id="538381"/>
    <lineage>
        <taxon>Bacteria</taxon>
        <taxon>Pseudomonadati</taxon>
        <taxon>Pseudomonadota</taxon>
        <taxon>Alphaproteobacteria</taxon>
        <taxon>Hyphomicrobiales</taxon>
        <taxon>Stappiaceae</taxon>
        <taxon>Stappia</taxon>
    </lineage>
</organism>
<dbReference type="Gene3D" id="3.30.360.10">
    <property type="entry name" value="Dihydrodipicolinate Reductase, domain 2"/>
    <property type="match status" value="1"/>
</dbReference>
<protein>
    <submittedName>
        <fullName evidence="3">Gfo/Idh/MocA family oxidoreductase</fullName>
    </submittedName>
</protein>
<evidence type="ECO:0000259" key="1">
    <source>
        <dbReference type="Pfam" id="PF01408"/>
    </source>
</evidence>
<evidence type="ECO:0000259" key="2">
    <source>
        <dbReference type="Pfam" id="PF22725"/>
    </source>
</evidence>
<dbReference type="AlphaFoldDB" id="A0A857C736"/>
<dbReference type="Proteomes" id="UP000435648">
    <property type="component" value="Chromosome"/>
</dbReference>
<dbReference type="InterPro" id="IPR051317">
    <property type="entry name" value="Gfo/Idh/MocA_oxidoreduct"/>
</dbReference>
<dbReference type="InterPro" id="IPR055170">
    <property type="entry name" value="GFO_IDH_MocA-like_dom"/>
</dbReference>
<dbReference type="InterPro" id="IPR036291">
    <property type="entry name" value="NAD(P)-bd_dom_sf"/>
</dbReference>
<proteinExistence type="predicted"/>
<dbReference type="Pfam" id="PF01408">
    <property type="entry name" value="GFO_IDH_MocA"/>
    <property type="match status" value="1"/>
</dbReference>
<dbReference type="KEGG" id="siw:GH266_09550"/>
<feature type="domain" description="Gfo/Idh/MocA-like oxidoreductase N-terminal" evidence="1">
    <location>
        <begin position="15"/>
        <end position="142"/>
    </location>
</feature>
<dbReference type="GO" id="GO:0000166">
    <property type="term" value="F:nucleotide binding"/>
    <property type="evidence" value="ECO:0007669"/>
    <property type="project" value="InterPro"/>
</dbReference>
<dbReference type="RefSeq" id="WP_158193706.1">
    <property type="nucleotide sequence ID" value="NZ_CP046908.1"/>
</dbReference>
<accession>A0A857C736</accession>
<dbReference type="SUPFAM" id="SSF51735">
    <property type="entry name" value="NAD(P)-binding Rossmann-fold domains"/>
    <property type="match status" value="1"/>
</dbReference>